<feature type="compositionally biased region" description="Pro residues" evidence="3">
    <location>
        <begin position="63"/>
        <end position="89"/>
    </location>
</feature>
<organism evidence="5 6">
    <name type="scientific">Lutzomyia longipalpis</name>
    <name type="common">Sand fly</name>
    <dbReference type="NCBI Taxonomy" id="7200"/>
    <lineage>
        <taxon>Eukaryota</taxon>
        <taxon>Metazoa</taxon>
        <taxon>Ecdysozoa</taxon>
        <taxon>Arthropoda</taxon>
        <taxon>Hexapoda</taxon>
        <taxon>Insecta</taxon>
        <taxon>Pterygota</taxon>
        <taxon>Neoptera</taxon>
        <taxon>Endopterygota</taxon>
        <taxon>Diptera</taxon>
        <taxon>Nematocera</taxon>
        <taxon>Psychodoidea</taxon>
        <taxon>Psychodidae</taxon>
        <taxon>Lutzomyia</taxon>
        <taxon>Lutzomyia</taxon>
    </lineage>
</organism>
<feature type="compositionally biased region" description="Acidic residues" evidence="3">
    <location>
        <begin position="528"/>
        <end position="540"/>
    </location>
</feature>
<dbReference type="VEuPathDB" id="VectorBase:LLOJ005444"/>
<evidence type="ECO:0000256" key="3">
    <source>
        <dbReference type="SAM" id="MobiDB-lite"/>
    </source>
</evidence>
<reference evidence="5" key="1">
    <citation type="submission" date="2020-05" db="UniProtKB">
        <authorList>
            <consortium name="EnsemblMetazoa"/>
        </authorList>
    </citation>
    <scope>IDENTIFICATION</scope>
    <source>
        <strain evidence="5">Jacobina</strain>
    </source>
</reference>
<feature type="compositionally biased region" description="Basic and acidic residues" evidence="3">
    <location>
        <begin position="415"/>
        <end position="428"/>
    </location>
</feature>
<feature type="compositionally biased region" description="Acidic residues" evidence="3">
    <location>
        <begin position="508"/>
        <end position="520"/>
    </location>
</feature>
<dbReference type="CDD" id="cd00590">
    <property type="entry name" value="RRM_SF"/>
    <property type="match status" value="1"/>
</dbReference>
<protein>
    <recommendedName>
        <fullName evidence="4">RRM domain-containing protein</fullName>
    </recommendedName>
</protein>
<dbReference type="VEuPathDB" id="VectorBase:LLONM1_010753"/>
<dbReference type="PROSITE" id="PS50102">
    <property type="entry name" value="RRM"/>
    <property type="match status" value="1"/>
</dbReference>
<proteinExistence type="predicted"/>
<feature type="compositionally biased region" description="Polar residues" evidence="3">
    <location>
        <begin position="108"/>
        <end position="117"/>
    </location>
</feature>
<evidence type="ECO:0000313" key="5">
    <source>
        <dbReference type="EnsemblMetazoa" id="LLOJ005444-PA"/>
    </source>
</evidence>
<feature type="domain" description="RRM" evidence="4">
    <location>
        <begin position="208"/>
        <end position="282"/>
    </location>
</feature>
<dbReference type="EnsemblMetazoa" id="LLOJ005444-RA">
    <property type="protein sequence ID" value="LLOJ005444-PA"/>
    <property type="gene ID" value="LLOJ005444"/>
</dbReference>
<dbReference type="InterPro" id="IPR000504">
    <property type="entry name" value="RRM_dom"/>
</dbReference>
<feature type="region of interest" description="Disordered" evidence="3">
    <location>
        <begin position="415"/>
        <end position="451"/>
    </location>
</feature>
<keyword evidence="1 2" id="KW-0694">RNA-binding</keyword>
<evidence type="ECO:0000256" key="2">
    <source>
        <dbReference type="PROSITE-ProRule" id="PRU00176"/>
    </source>
</evidence>
<feature type="region of interest" description="Disordered" evidence="3">
    <location>
        <begin position="288"/>
        <end position="344"/>
    </location>
</feature>
<feature type="compositionally biased region" description="Polar residues" evidence="3">
    <location>
        <begin position="326"/>
        <end position="338"/>
    </location>
</feature>
<dbReference type="Proteomes" id="UP000092461">
    <property type="component" value="Unassembled WGS sequence"/>
</dbReference>
<feature type="region of interest" description="Disordered" evidence="3">
    <location>
        <begin position="60"/>
        <end position="118"/>
    </location>
</feature>
<feature type="region of interest" description="Disordered" evidence="3">
    <location>
        <begin position="500"/>
        <end position="540"/>
    </location>
</feature>
<dbReference type="Gene3D" id="3.30.70.330">
    <property type="match status" value="1"/>
</dbReference>
<accession>A0A1B0CLF7</accession>
<evidence type="ECO:0000259" key="4">
    <source>
        <dbReference type="PROSITE" id="PS50102"/>
    </source>
</evidence>
<dbReference type="AlphaFoldDB" id="A0A1B0CLF7"/>
<evidence type="ECO:0000313" key="6">
    <source>
        <dbReference type="Proteomes" id="UP000092461"/>
    </source>
</evidence>
<name>A0A1B0CLF7_LUTLO</name>
<dbReference type="InterPro" id="IPR035979">
    <property type="entry name" value="RBD_domain_sf"/>
</dbReference>
<dbReference type="SUPFAM" id="SSF54928">
    <property type="entry name" value="RNA-binding domain, RBD"/>
    <property type="match status" value="1"/>
</dbReference>
<keyword evidence="6" id="KW-1185">Reference proteome</keyword>
<dbReference type="EMBL" id="AJWK01017216">
    <property type="status" value="NOT_ANNOTATED_CDS"/>
    <property type="molecule type" value="Genomic_DNA"/>
</dbReference>
<feature type="region of interest" description="Disordered" evidence="3">
    <location>
        <begin position="1"/>
        <end position="32"/>
    </location>
</feature>
<feature type="compositionally biased region" description="Basic and acidic residues" evidence="3">
    <location>
        <begin position="298"/>
        <end position="312"/>
    </location>
</feature>
<sequence length="540" mass="60731">MKRRSEVPTARRPKRGIQTNNSGFSEPCPELFFPRTSNEIHIARNWRPTLPLQLQSLLLNPVRPAPPPSPPVPTPPPPPNPRPNPPEPPNQRASRREPKFRNWRKPTTHQTSDTNGDASMAKMLLIKFPDPKITRELVQKFSSSIDLVVFQQSVAPRQCLVRLHPEADVEAAIAELSRIPFGGGMISAELKNPDKEIKSNSLDEIDFRRIIVGNLPLNVPQEAIKGIFPTADSVEISPSIRLKSSQTAVFQFKSKEEAFDVYRQNRKLLFENRHITLRFYRKRALANKSRVSATKKTPRQEERSPEKRRKADSGPLDGSSERDSISTETASERVASNSEEIDTKDNVFGEAAKLIEDFSSRTTPPYSPDITVKMEIEENPPSIHPAIPETTATAIKSELNETDSEELEDKIYEKLISAKESVEEHEKANEDDDEKSEVSHEETNDGDILKCSSNNWNVLRQEEQLQQKQSDSKAQLTAIPCSVAAFSPLPSSGEQIKHLSSILGNDFGDSDEPQDPEMDDLLNKLNPDDSDEEEFNVFNP</sequence>
<dbReference type="GO" id="GO:0003723">
    <property type="term" value="F:RNA binding"/>
    <property type="evidence" value="ECO:0007669"/>
    <property type="project" value="UniProtKB-UniRule"/>
</dbReference>
<dbReference type="InterPro" id="IPR012677">
    <property type="entry name" value="Nucleotide-bd_a/b_plait_sf"/>
</dbReference>
<evidence type="ECO:0000256" key="1">
    <source>
        <dbReference type="ARBA" id="ARBA00022884"/>
    </source>
</evidence>